<protein>
    <submittedName>
        <fullName evidence="1">Uncharacterized protein MANES_08G017700</fullName>
    </submittedName>
</protein>
<organism evidence="1">
    <name type="scientific">Rhizophora mucronata</name>
    <name type="common">Asiatic mangrove</name>
    <dbReference type="NCBI Taxonomy" id="61149"/>
    <lineage>
        <taxon>Eukaryota</taxon>
        <taxon>Viridiplantae</taxon>
        <taxon>Streptophyta</taxon>
        <taxon>Embryophyta</taxon>
        <taxon>Tracheophyta</taxon>
        <taxon>Spermatophyta</taxon>
        <taxon>Magnoliopsida</taxon>
        <taxon>eudicotyledons</taxon>
        <taxon>Gunneridae</taxon>
        <taxon>Pentapetalae</taxon>
        <taxon>rosids</taxon>
        <taxon>fabids</taxon>
        <taxon>Malpighiales</taxon>
        <taxon>Rhizophoraceae</taxon>
        <taxon>Rhizophora</taxon>
    </lineage>
</organism>
<sequence>MAIPTKEDILNNSNRLSWSGCQKAIGCC</sequence>
<reference evidence="1" key="1">
    <citation type="submission" date="2018-02" db="EMBL/GenBank/DDBJ databases">
        <title>Rhizophora mucronata_Transcriptome.</title>
        <authorList>
            <person name="Meera S.P."/>
            <person name="Sreeshan A."/>
            <person name="Augustine A."/>
        </authorList>
    </citation>
    <scope>NUCLEOTIDE SEQUENCE</scope>
    <source>
        <tissue evidence="1">Leaf</tissue>
    </source>
</reference>
<dbReference type="EMBL" id="GGEC01086027">
    <property type="protein sequence ID" value="MBX66511.1"/>
    <property type="molecule type" value="Transcribed_RNA"/>
</dbReference>
<dbReference type="AlphaFoldDB" id="A0A2P2QHN3"/>
<evidence type="ECO:0000313" key="1">
    <source>
        <dbReference type="EMBL" id="MBX66511.1"/>
    </source>
</evidence>
<proteinExistence type="predicted"/>
<name>A0A2P2QHN3_RHIMU</name>
<accession>A0A2P2QHN3</accession>